<dbReference type="Proteomes" id="UP000814140">
    <property type="component" value="Unassembled WGS sequence"/>
</dbReference>
<comment type="caution">
    <text evidence="1">The sequence shown here is derived from an EMBL/GenBank/DDBJ whole genome shotgun (WGS) entry which is preliminary data.</text>
</comment>
<evidence type="ECO:0000313" key="1">
    <source>
        <dbReference type="EMBL" id="KAI0055238.1"/>
    </source>
</evidence>
<protein>
    <submittedName>
        <fullName evidence="1">Uncharacterized protein</fullName>
    </submittedName>
</protein>
<reference evidence="1" key="1">
    <citation type="submission" date="2021-03" db="EMBL/GenBank/DDBJ databases">
        <authorList>
            <consortium name="DOE Joint Genome Institute"/>
            <person name="Ahrendt S."/>
            <person name="Looney B.P."/>
            <person name="Miyauchi S."/>
            <person name="Morin E."/>
            <person name="Drula E."/>
            <person name="Courty P.E."/>
            <person name="Chicoki N."/>
            <person name="Fauchery L."/>
            <person name="Kohler A."/>
            <person name="Kuo A."/>
            <person name="Labutti K."/>
            <person name="Pangilinan J."/>
            <person name="Lipzen A."/>
            <person name="Riley R."/>
            <person name="Andreopoulos W."/>
            <person name="He G."/>
            <person name="Johnson J."/>
            <person name="Barry K.W."/>
            <person name="Grigoriev I.V."/>
            <person name="Nagy L."/>
            <person name="Hibbett D."/>
            <person name="Henrissat B."/>
            <person name="Matheny P.B."/>
            <person name="Labbe J."/>
            <person name="Martin F."/>
        </authorList>
    </citation>
    <scope>NUCLEOTIDE SEQUENCE</scope>
    <source>
        <strain evidence="1">HHB10654</strain>
    </source>
</reference>
<proteinExistence type="predicted"/>
<sequence>VTQTELLEAVKDASNTSAPGLSASNYRLHKWAVELYPERFVRLYDACLRLGFHPHRWRMAVIAIVPKPRRADMSSPKSYRPIALLECMGKLLEKIVAKRLLF</sequence>
<feature type="non-terminal residue" evidence="1">
    <location>
        <position position="102"/>
    </location>
</feature>
<keyword evidence="2" id="KW-1185">Reference proteome</keyword>
<feature type="non-terminal residue" evidence="1">
    <location>
        <position position="1"/>
    </location>
</feature>
<dbReference type="EMBL" id="MU277302">
    <property type="protein sequence ID" value="KAI0055238.1"/>
    <property type="molecule type" value="Genomic_DNA"/>
</dbReference>
<name>A0ACB8SH63_9AGAM</name>
<accession>A0ACB8SH63</accession>
<reference evidence="1" key="2">
    <citation type="journal article" date="2022" name="New Phytol.">
        <title>Evolutionary transition to the ectomycorrhizal habit in the genomes of a hyperdiverse lineage of mushroom-forming fungi.</title>
        <authorList>
            <person name="Looney B."/>
            <person name="Miyauchi S."/>
            <person name="Morin E."/>
            <person name="Drula E."/>
            <person name="Courty P.E."/>
            <person name="Kohler A."/>
            <person name="Kuo A."/>
            <person name="LaButti K."/>
            <person name="Pangilinan J."/>
            <person name="Lipzen A."/>
            <person name="Riley R."/>
            <person name="Andreopoulos W."/>
            <person name="He G."/>
            <person name="Johnson J."/>
            <person name="Nolan M."/>
            <person name="Tritt A."/>
            <person name="Barry K.W."/>
            <person name="Grigoriev I.V."/>
            <person name="Nagy L.G."/>
            <person name="Hibbett D."/>
            <person name="Henrissat B."/>
            <person name="Matheny P.B."/>
            <person name="Labbe J."/>
            <person name="Martin F.M."/>
        </authorList>
    </citation>
    <scope>NUCLEOTIDE SEQUENCE</scope>
    <source>
        <strain evidence="1">HHB10654</strain>
    </source>
</reference>
<organism evidence="1 2">
    <name type="scientific">Artomyces pyxidatus</name>
    <dbReference type="NCBI Taxonomy" id="48021"/>
    <lineage>
        <taxon>Eukaryota</taxon>
        <taxon>Fungi</taxon>
        <taxon>Dikarya</taxon>
        <taxon>Basidiomycota</taxon>
        <taxon>Agaricomycotina</taxon>
        <taxon>Agaricomycetes</taxon>
        <taxon>Russulales</taxon>
        <taxon>Auriscalpiaceae</taxon>
        <taxon>Artomyces</taxon>
    </lineage>
</organism>
<gene>
    <name evidence="1" type="ORF">BV25DRAFT_1779585</name>
</gene>
<evidence type="ECO:0000313" key="2">
    <source>
        <dbReference type="Proteomes" id="UP000814140"/>
    </source>
</evidence>